<dbReference type="EMBL" id="KL584990">
    <property type="protein sequence ID" value="KEQ81703.1"/>
    <property type="molecule type" value="Genomic_DNA"/>
</dbReference>
<dbReference type="HOGENOM" id="CLU_1669029_0_0_1"/>
<gene>
    <name evidence="2" type="ORF">M438DRAFT_347801</name>
</gene>
<keyword evidence="3" id="KW-1185">Reference proteome</keyword>
<dbReference type="GeneID" id="40748293"/>
<sequence length="158" mass="17242">MHSGQLWPRGRQRFRKPSTGYPLGVDKVPGAFLSHEDGAIEMNRPFVGCKLPQNFATVHRRDATQGSPKAVNVIEPGKRSPAARKGAIPTAQRLGRRLSTDCRASSCAQSGLRVRDTTLAYRTASPRREVPAQKRHETACSLKGLGSGCCAICTEKTW</sequence>
<accession>A0A074X8N4</accession>
<name>A0A074X8N4_AURPU</name>
<reference evidence="2 3" key="1">
    <citation type="journal article" date="2014" name="BMC Genomics">
        <title>Genome sequencing of four Aureobasidium pullulans varieties: biotechnological potential, stress tolerance, and description of new species.</title>
        <authorList>
            <person name="Gostin Ar C."/>
            <person name="Ohm R.A."/>
            <person name="Kogej T."/>
            <person name="Sonjak S."/>
            <person name="Turk M."/>
            <person name="Zajc J."/>
            <person name="Zalar P."/>
            <person name="Grube M."/>
            <person name="Sun H."/>
            <person name="Han J."/>
            <person name="Sharma A."/>
            <person name="Chiniquy J."/>
            <person name="Ngan C.Y."/>
            <person name="Lipzen A."/>
            <person name="Barry K."/>
            <person name="Grigoriev I.V."/>
            <person name="Gunde-Cimerman N."/>
        </authorList>
    </citation>
    <scope>NUCLEOTIDE SEQUENCE [LARGE SCALE GENOMIC DNA]</scope>
    <source>
        <strain evidence="2 3">EXF-150</strain>
    </source>
</reference>
<proteinExistence type="predicted"/>
<dbReference type="Proteomes" id="UP000030706">
    <property type="component" value="Unassembled WGS sequence"/>
</dbReference>
<dbReference type="AlphaFoldDB" id="A0A074X8N4"/>
<dbReference type="RefSeq" id="XP_029757890.1">
    <property type="nucleotide sequence ID" value="XM_029905987.1"/>
</dbReference>
<feature type="region of interest" description="Disordered" evidence="1">
    <location>
        <begin position="1"/>
        <end position="22"/>
    </location>
</feature>
<organism evidence="2 3">
    <name type="scientific">Aureobasidium pullulans EXF-150</name>
    <dbReference type="NCBI Taxonomy" id="1043002"/>
    <lineage>
        <taxon>Eukaryota</taxon>
        <taxon>Fungi</taxon>
        <taxon>Dikarya</taxon>
        <taxon>Ascomycota</taxon>
        <taxon>Pezizomycotina</taxon>
        <taxon>Dothideomycetes</taxon>
        <taxon>Dothideomycetidae</taxon>
        <taxon>Dothideales</taxon>
        <taxon>Saccotheciaceae</taxon>
        <taxon>Aureobasidium</taxon>
    </lineage>
</organism>
<evidence type="ECO:0000313" key="2">
    <source>
        <dbReference type="EMBL" id="KEQ81703.1"/>
    </source>
</evidence>
<evidence type="ECO:0000313" key="3">
    <source>
        <dbReference type="Proteomes" id="UP000030706"/>
    </source>
</evidence>
<evidence type="ECO:0000256" key="1">
    <source>
        <dbReference type="SAM" id="MobiDB-lite"/>
    </source>
</evidence>
<protein>
    <submittedName>
        <fullName evidence="2">Uncharacterized protein</fullName>
    </submittedName>
</protein>